<dbReference type="GO" id="GO:0003730">
    <property type="term" value="F:mRNA 3'-UTR binding"/>
    <property type="evidence" value="ECO:0007669"/>
    <property type="project" value="TreeGrafter"/>
</dbReference>
<comment type="similarity">
    <text evidence="2">Belongs to the XPG/RAD2 endonuclease family.</text>
</comment>
<feature type="domain" description="XPG-I" evidence="4">
    <location>
        <begin position="183"/>
        <end position="252"/>
    </location>
</feature>
<dbReference type="PANTHER" id="PTHR11081:SF32">
    <property type="entry name" value="POST-TRANSCRIPTIONAL REGULATOR MKT1"/>
    <property type="match status" value="1"/>
</dbReference>
<dbReference type="GO" id="GO:0006974">
    <property type="term" value="P:DNA damage response"/>
    <property type="evidence" value="ECO:0007669"/>
    <property type="project" value="EnsemblFungi"/>
</dbReference>
<evidence type="ECO:0000256" key="1">
    <source>
        <dbReference type="ARBA" id="ARBA00022845"/>
    </source>
</evidence>
<dbReference type="FunCoup" id="H2B0U5">
    <property type="interactions" value="428"/>
</dbReference>
<dbReference type="OrthoDB" id="17262at2759"/>
<keyword evidence="7" id="KW-1185">Reference proteome</keyword>
<name>H2B0U5_KAZAF</name>
<feature type="domain" description="XPG N-terminal" evidence="5">
    <location>
        <begin position="1"/>
        <end position="103"/>
    </location>
</feature>
<dbReference type="GeneID" id="13883895"/>
<dbReference type="GO" id="GO:0004518">
    <property type="term" value="F:nuclease activity"/>
    <property type="evidence" value="ECO:0007669"/>
    <property type="project" value="InterPro"/>
</dbReference>
<dbReference type="EMBL" id="HE650830">
    <property type="protein sequence ID" value="CCF60245.1"/>
    <property type="molecule type" value="Genomic_DNA"/>
</dbReference>
<dbReference type="Proteomes" id="UP000005220">
    <property type="component" value="Chromosome 10"/>
</dbReference>
<evidence type="ECO:0008006" key="8">
    <source>
        <dbReference type="Google" id="ProtNLM"/>
    </source>
</evidence>
<proteinExistence type="inferred from homology"/>
<dbReference type="PANTHER" id="PTHR11081">
    <property type="entry name" value="FLAP ENDONUCLEASE FAMILY MEMBER"/>
    <property type="match status" value="1"/>
</dbReference>
<feature type="compositionally biased region" description="Low complexity" evidence="3">
    <location>
        <begin position="385"/>
        <end position="397"/>
    </location>
</feature>
<dbReference type="Pfam" id="PF12247">
    <property type="entry name" value="MKT1_N"/>
    <property type="match status" value="1"/>
</dbReference>
<dbReference type="CDD" id="cd09902">
    <property type="entry name" value="H3TH_MKT1"/>
    <property type="match status" value="1"/>
</dbReference>
<dbReference type="GO" id="GO:0005840">
    <property type="term" value="C:ribosome"/>
    <property type="evidence" value="ECO:0007669"/>
    <property type="project" value="EnsemblFungi"/>
</dbReference>
<dbReference type="SUPFAM" id="SSF88723">
    <property type="entry name" value="PIN domain-like"/>
    <property type="match status" value="1"/>
</dbReference>
<dbReference type="InterPro" id="IPR029060">
    <property type="entry name" value="PIN-like_dom_sf"/>
</dbReference>
<dbReference type="SMART" id="SM00485">
    <property type="entry name" value="XPGN"/>
    <property type="match status" value="1"/>
</dbReference>
<evidence type="ECO:0000256" key="3">
    <source>
        <dbReference type="SAM" id="MobiDB-lite"/>
    </source>
</evidence>
<dbReference type="GO" id="GO:0034399">
    <property type="term" value="C:nuclear periphery"/>
    <property type="evidence" value="ECO:0007669"/>
    <property type="project" value="EnsemblFungi"/>
</dbReference>
<dbReference type="GO" id="GO:0000932">
    <property type="term" value="C:P-body"/>
    <property type="evidence" value="ECO:0007669"/>
    <property type="project" value="EnsemblFungi"/>
</dbReference>
<dbReference type="InterPro" id="IPR037314">
    <property type="entry name" value="MKT1_H3TH"/>
</dbReference>
<dbReference type="AlphaFoldDB" id="H2B0U5"/>
<evidence type="ECO:0000259" key="4">
    <source>
        <dbReference type="SMART" id="SM00484"/>
    </source>
</evidence>
<feature type="region of interest" description="Disordered" evidence="3">
    <location>
        <begin position="357"/>
        <end position="397"/>
    </location>
</feature>
<dbReference type="InParanoid" id="H2B0U5"/>
<dbReference type="GO" id="GO:0045727">
    <property type="term" value="P:positive regulation of translation"/>
    <property type="evidence" value="ECO:0007669"/>
    <property type="project" value="EnsemblFungi"/>
</dbReference>
<dbReference type="CDD" id="cd09858">
    <property type="entry name" value="PIN_MKT1"/>
    <property type="match status" value="1"/>
</dbReference>
<dbReference type="RefSeq" id="XP_003959380.1">
    <property type="nucleotide sequence ID" value="XM_003959331.1"/>
</dbReference>
<sequence>MPIKSLELYLFERGLVGTYPIEALKNTTLGIDVNHYVSRLLTSKKEQFLDAIGGFPTSLNLYLESDLKIFKEYKVTPVFIFDGSLTANQLDAAGYFTATANEVAASSTTSDLSRNSSASSQASKTNKELMLFQRHKAWTQWSNLMTSNQNSYIDQPLQPQEPFRYNTIMESKRYQANLIDYFIEHDITYQVAPFTSWSQLSYLLSKGYIDAIYGPTDCLMLKNVDKFILGMEFPNKDFRFIDRSRVLKEFHLNHEEFIDIAMAVGNDLQPYTLPPLQIYPNSKVFEIALEMVLNTGTNFYAYQFSNQLDNGADNSSSNYVEKYHKGIASLRYMPVMHDNGRVEVYLAEADSIEQSLESRKSSLSSNSVSSSRSNSDSPIEKKMESLSVASESTTTTSATIGDSAKNMAIPNDIHDVITQKLPAEYYFYRSLGLATGNLFDAITTGVYPEEPPLDGGSSNSYRELISKSVEAFKNKEINLLTQPINRYFQMKQINLVKWFSPNNKTGLTNRISPSIFDRLNHLVVKTDLNENEFSISEFITILNNSKDISKDFISEDAIFSNSLPLEKKLTNSFDLLSTSLLRSLVQLEFFEYNFSQRILKPTKWGEVLLKFNDLSIDSKFHERLLVLLVFLKLDTLKLSEEIKPVVRSALSDHTLRSYPQESTYILLLTRLLTLYQVEQKPSNYHGPIDKKTLIFREHLDYVRDNLKNLFEATIISSLTSNEFDRLSLDNNDWKTSIVHKMPFKLALPNTIMAMMIQFFLQKYLHNGNAKNDALTLVATEFSTYKTIPDLGEQFENAVEYLTQCVNLVKELSSQRLMKNDEAALIAKAVEFTKNAILNDKKEI</sequence>
<evidence type="ECO:0000259" key="5">
    <source>
        <dbReference type="SMART" id="SM00485"/>
    </source>
</evidence>
<dbReference type="KEGG" id="kaf:KAFR_0J01810"/>
<dbReference type="SMART" id="SM00484">
    <property type="entry name" value="XPGI"/>
    <property type="match status" value="1"/>
</dbReference>
<dbReference type="HOGENOM" id="CLU_378548_0_0_1"/>
<dbReference type="Pfam" id="PF12246">
    <property type="entry name" value="MKT1_C"/>
    <property type="match status" value="1"/>
</dbReference>
<reference evidence="6 7" key="1">
    <citation type="journal article" date="2011" name="Proc. Natl. Acad. Sci. U.S.A.">
        <title>Evolutionary erosion of yeast sex chromosomes by mating-type switching accidents.</title>
        <authorList>
            <person name="Gordon J.L."/>
            <person name="Armisen D."/>
            <person name="Proux-Wera E."/>
            <person name="Oheigeartaigh S.S."/>
            <person name="Byrne K.P."/>
            <person name="Wolfe K.H."/>
        </authorList>
    </citation>
    <scope>NUCLEOTIDE SEQUENCE [LARGE SCALE GENOMIC DNA]</scope>
    <source>
        <strain evidence="7">ATCC 22294 / BCRC 22015 / CBS 2517 / CECT 1963 / NBRC 1671 / NRRL Y-8276</strain>
    </source>
</reference>
<evidence type="ECO:0000256" key="2">
    <source>
        <dbReference type="ARBA" id="ARBA00024023"/>
    </source>
</evidence>
<dbReference type="InterPro" id="IPR006086">
    <property type="entry name" value="XPG-I_dom"/>
</dbReference>
<dbReference type="InterPro" id="IPR022039">
    <property type="entry name" value="MKT1_C"/>
</dbReference>
<feature type="compositionally biased region" description="Low complexity" evidence="3">
    <location>
        <begin position="361"/>
        <end position="377"/>
    </location>
</feature>
<accession>H2B0U5</accession>
<dbReference type="Pfam" id="PF00752">
    <property type="entry name" value="XPG_N"/>
    <property type="match status" value="1"/>
</dbReference>
<dbReference type="GO" id="GO:0005829">
    <property type="term" value="C:cytosol"/>
    <property type="evidence" value="ECO:0007669"/>
    <property type="project" value="EnsemblFungi"/>
</dbReference>
<keyword evidence="1" id="KW-0810">Translation regulation</keyword>
<gene>
    <name evidence="6" type="primary">KAFR0J01810</name>
    <name evidence="6" type="ORF">KAFR_0J01810</name>
</gene>
<dbReference type="eggNOG" id="ENOG502QVHA">
    <property type="taxonomic scope" value="Eukaryota"/>
</dbReference>
<evidence type="ECO:0000313" key="7">
    <source>
        <dbReference type="Proteomes" id="UP000005220"/>
    </source>
</evidence>
<dbReference type="InterPro" id="IPR006084">
    <property type="entry name" value="XPG/Rad2"/>
</dbReference>
<dbReference type="STRING" id="1071382.H2B0U5"/>
<evidence type="ECO:0000313" key="6">
    <source>
        <dbReference type="EMBL" id="CCF60245.1"/>
    </source>
</evidence>
<dbReference type="InterPro" id="IPR022040">
    <property type="entry name" value="MKT1_N"/>
</dbReference>
<protein>
    <recommendedName>
        <fullName evidence="8">XPG N-terminal domain-containing protein</fullName>
    </recommendedName>
</protein>
<dbReference type="Gene3D" id="3.40.50.1010">
    <property type="entry name" value="5'-nuclease"/>
    <property type="match status" value="1"/>
</dbReference>
<dbReference type="InterPro" id="IPR006085">
    <property type="entry name" value="XPG_DNA_repair_N"/>
</dbReference>
<organism evidence="6 7">
    <name type="scientific">Kazachstania africana (strain ATCC 22294 / BCRC 22015 / CBS 2517 / CECT 1963 / NBRC 1671 / NRRL Y-8276)</name>
    <name type="common">Yeast</name>
    <name type="synonym">Kluyveromyces africanus</name>
    <dbReference type="NCBI Taxonomy" id="1071382"/>
    <lineage>
        <taxon>Eukaryota</taxon>
        <taxon>Fungi</taxon>
        <taxon>Dikarya</taxon>
        <taxon>Ascomycota</taxon>
        <taxon>Saccharomycotina</taxon>
        <taxon>Saccharomycetes</taxon>
        <taxon>Saccharomycetales</taxon>
        <taxon>Saccharomycetaceae</taxon>
        <taxon>Kazachstania</taxon>
    </lineage>
</organism>